<dbReference type="HOGENOM" id="CLU_010236_4_0_1"/>
<dbReference type="Proteomes" id="UP000015104">
    <property type="component" value="Unassembled WGS sequence"/>
</dbReference>
<evidence type="ECO:0000256" key="1">
    <source>
        <dbReference type="ARBA" id="ARBA00006756"/>
    </source>
</evidence>
<dbReference type="EnsemblMetazoa" id="tetur07g01070.1">
    <property type="protein sequence ID" value="tetur07g01070.1"/>
    <property type="gene ID" value="tetur07g01070"/>
</dbReference>
<dbReference type="GO" id="GO:0000145">
    <property type="term" value="C:exocyst"/>
    <property type="evidence" value="ECO:0007669"/>
    <property type="project" value="InterPro"/>
</dbReference>
<dbReference type="eggNOG" id="KOG2344">
    <property type="taxonomic scope" value="Eukaryota"/>
</dbReference>
<dbReference type="InterPro" id="IPR016159">
    <property type="entry name" value="Cullin_repeat-like_dom_sf"/>
</dbReference>
<reference evidence="9" key="1">
    <citation type="submission" date="2011-08" db="EMBL/GenBank/DDBJ databases">
        <authorList>
            <person name="Rombauts S."/>
        </authorList>
    </citation>
    <scope>NUCLEOTIDE SEQUENCE</scope>
    <source>
        <strain evidence="9">London</strain>
    </source>
</reference>
<dbReference type="STRING" id="32264.T1K8E7"/>
<comment type="similarity">
    <text evidence="1 5">Belongs to the EXO70 family.</text>
</comment>
<feature type="domain" description="Exocyst complex subunit Exo70 C-terminal" evidence="7">
    <location>
        <begin position="310"/>
        <end position="682"/>
    </location>
</feature>
<dbReference type="GO" id="GO:0006887">
    <property type="term" value="P:exocytosis"/>
    <property type="evidence" value="ECO:0007669"/>
    <property type="project" value="UniProtKB-KW"/>
</dbReference>
<dbReference type="InterPro" id="IPR046364">
    <property type="entry name" value="Exo70_C"/>
</dbReference>
<keyword evidence="3 5" id="KW-0268">Exocytosis</keyword>
<keyword evidence="9" id="KW-1185">Reference proteome</keyword>
<dbReference type="Pfam" id="PF20669">
    <property type="entry name" value="Exo70_N"/>
    <property type="match status" value="1"/>
</dbReference>
<evidence type="ECO:0000256" key="5">
    <source>
        <dbReference type="RuleBase" id="RU365026"/>
    </source>
</evidence>
<comment type="function">
    <text evidence="5">Component of the exocyst complex involved in the docking of exocytic vesicles with fusion sites on the plasma membrane.</text>
</comment>
<dbReference type="OMA" id="SNTIWFL"/>
<dbReference type="EMBL" id="CAEY01001874">
    <property type="status" value="NOT_ANNOTATED_CDS"/>
    <property type="molecule type" value="Genomic_DNA"/>
</dbReference>
<gene>
    <name evidence="8" type="primary">107361879</name>
</gene>
<dbReference type="GO" id="GO:0015031">
    <property type="term" value="P:protein transport"/>
    <property type="evidence" value="ECO:0007669"/>
    <property type="project" value="UniProtKB-KW"/>
</dbReference>
<reference evidence="8" key="2">
    <citation type="submission" date="2015-06" db="UniProtKB">
        <authorList>
            <consortium name="EnsemblMetazoa"/>
        </authorList>
    </citation>
    <scope>IDENTIFICATION</scope>
</reference>
<dbReference type="Pfam" id="PF03081">
    <property type="entry name" value="Exo70_C"/>
    <property type="match status" value="1"/>
</dbReference>
<evidence type="ECO:0000256" key="6">
    <source>
        <dbReference type="SAM" id="MobiDB-lite"/>
    </source>
</evidence>
<feature type="region of interest" description="Disordered" evidence="6">
    <location>
        <begin position="227"/>
        <end position="257"/>
    </location>
</feature>
<dbReference type="SUPFAM" id="SSF74788">
    <property type="entry name" value="Cullin repeat-like"/>
    <property type="match status" value="1"/>
</dbReference>
<dbReference type="PANTHER" id="PTHR12542">
    <property type="entry name" value="EXOCYST COMPLEX PROTEIN EXO70"/>
    <property type="match status" value="1"/>
</dbReference>
<organism evidence="8 9">
    <name type="scientific">Tetranychus urticae</name>
    <name type="common">Two-spotted spider mite</name>
    <dbReference type="NCBI Taxonomy" id="32264"/>
    <lineage>
        <taxon>Eukaryota</taxon>
        <taxon>Metazoa</taxon>
        <taxon>Ecdysozoa</taxon>
        <taxon>Arthropoda</taxon>
        <taxon>Chelicerata</taxon>
        <taxon>Arachnida</taxon>
        <taxon>Acari</taxon>
        <taxon>Acariformes</taxon>
        <taxon>Trombidiformes</taxon>
        <taxon>Prostigmata</taxon>
        <taxon>Eleutherengona</taxon>
        <taxon>Raphignathae</taxon>
        <taxon>Tetranychoidea</taxon>
        <taxon>Tetranychidae</taxon>
        <taxon>Tetranychus</taxon>
    </lineage>
</organism>
<dbReference type="GO" id="GO:0005546">
    <property type="term" value="F:phosphatidylinositol-4,5-bisphosphate binding"/>
    <property type="evidence" value="ECO:0007669"/>
    <property type="project" value="InterPro"/>
</dbReference>
<protein>
    <recommendedName>
        <fullName evidence="4 5">Exocyst complex component 7</fullName>
    </recommendedName>
    <alternativeName>
        <fullName evidence="5">Exocyst complex component Exo70</fullName>
    </alternativeName>
</protein>
<evidence type="ECO:0000313" key="9">
    <source>
        <dbReference type="Proteomes" id="UP000015104"/>
    </source>
</evidence>
<evidence type="ECO:0000259" key="7">
    <source>
        <dbReference type="Pfam" id="PF03081"/>
    </source>
</evidence>
<proteinExistence type="inferred from homology"/>
<sequence length="689" mass="79215">MEKTRDKLIKETRNLESFKEMLTKSNKLTKTMVSILSNFDEKLSKLEETIGPVYKETGNLQQRQENLIKALQSFDYVIPFYTVANDLEPIIATGPDSMPIPDYLENMNKLKSAINYFEKNNPESPELMNVTSLHKKGAALLLKKFRLLISNHSRPVPPNIIYLLVHEEDSSTETPKPLPENIPEKDRAQLRLLSEWLVDNMEGEFIAAYSSLRCEVVEKSLRDFKLSQKSSSGGFSGIHGSPAPPRKSLTPLRDNLPLRRNPKSIQQALRKKLQDVIPTEMLGGRSYHSVPHDLCELATSEREIECYLTSVTALYRLMKAELELMEGLMEGVIPIKCQKVIFSRLVQPALDFVVNEGESIAGRVKKCTAKHDFTSALNLFPILRHQASMRHNFDLLFDGCTSDGCSTDVQTKFQGLVVTLQTTLNKALEEFIEYIRNDVDTKVPRDGTVHELTSNVMIFLVQLSNYLDILSRVITVTDMQSYERSSDKNKLAFAQFISRVLQTLALNLQLKSDCYADQYLKAIFKLNNIHYILKTLRKSSLSKILELYNKEIEKVYEKQIIENKRIYSQSWSRVLHFIIEIDNKAPSPESIEMANMKLKEKDRQMIKDKFSGFNKEIEELRRIQKAYAIPDAELRESLKEDNANFIVPRYAQFFNKYSNLSFSKNIEKYVKFTPNEVYNIIQSFFDATA</sequence>
<dbReference type="AlphaFoldDB" id="T1K8E7"/>
<evidence type="ECO:0000256" key="3">
    <source>
        <dbReference type="ARBA" id="ARBA00022483"/>
    </source>
</evidence>
<dbReference type="KEGG" id="tut:107361879"/>
<evidence type="ECO:0000256" key="4">
    <source>
        <dbReference type="ARBA" id="ARBA00026169"/>
    </source>
</evidence>
<keyword evidence="5" id="KW-0653">Protein transport</keyword>
<evidence type="ECO:0000313" key="8">
    <source>
        <dbReference type="EnsemblMetazoa" id="tetur07g01070.1"/>
    </source>
</evidence>
<accession>T1K8E7</accession>
<dbReference type="OrthoDB" id="1922221at2759"/>
<dbReference type="Gene3D" id="1.20.1280.170">
    <property type="entry name" value="Exocyst complex component Exo70"/>
    <property type="match status" value="2"/>
</dbReference>
<feature type="compositionally biased region" description="Low complexity" evidence="6">
    <location>
        <begin position="230"/>
        <end position="241"/>
    </location>
</feature>
<evidence type="ECO:0000256" key="2">
    <source>
        <dbReference type="ARBA" id="ARBA00022448"/>
    </source>
</evidence>
<dbReference type="PANTHER" id="PTHR12542:SF41">
    <property type="entry name" value="EXOCYST COMPLEX COMPONENT 7"/>
    <property type="match status" value="1"/>
</dbReference>
<name>T1K8E7_TETUR</name>
<keyword evidence="2 5" id="KW-0813">Transport</keyword>
<dbReference type="InterPro" id="IPR004140">
    <property type="entry name" value="Exo70"/>
</dbReference>